<dbReference type="InterPro" id="IPR036938">
    <property type="entry name" value="PAP2/HPO_sf"/>
</dbReference>
<protein>
    <submittedName>
        <fullName evidence="3">Phosphatase PAP2 family protein</fullName>
    </submittedName>
</protein>
<keyword evidence="1" id="KW-0812">Transmembrane</keyword>
<feature type="transmembrane region" description="Helical" evidence="1">
    <location>
        <begin position="158"/>
        <end position="176"/>
    </location>
</feature>
<dbReference type="AlphaFoldDB" id="A0A7V5H2P0"/>
<gene>
    <name evidence="3" type="ORF">ENL21_03060</name>
</gene>
<evidence type="ECO:0000259" key="2">
    <source>
        <dbReference type="SMART" id="SM00014"/>
    </source>
</evidence>
<accession>A0A7V5H2P0</accession>
<dbReference type="Proteomes" id="UP000886111">
    <property type="component" value="Unassembled WGS sequence"/>
</dbReference>
<dbReference type="SUPFAM" id="SSF48317">
    <property type="entry name" value="Acid phosphatase/Vanadium-dependent haloperoxidase"/>
    <property type="match status" value="1"/>
</dbReference>
<comment type="caution">
    <text evidence="3">The sequence shown here is derived from an EMBL/GenBank/DDBJ whole genome shotgun (WGS) entry which is preliminary data.</text>
</comment>
<feature type="domain" description="Phosphatidic acid phosphatase type 2/haloperoxidase" evidence="2">
    <location>
        <begin position="63"/>
        <end position="173"/>
    </location>
</feature>
<proteinExistence type="predicted"/>
<dbReference type="InterPro" id="IPR000326">
    <property type="entry name" value="PAP2/HPO"/>
</dbReference>
<dbReference type="PANTHER" id="PTHR14969">
    <property type="entry name" value="SPHINGOSINE-1-PHOSPHATE PHOSPHOHYDROLASE"/>
    <property type="match status" value="1"/>
</dbReference>
<reference evidence="3" key="1">
    <citation type="journal article" date="2020" name="mSystems">
        <title>Genome- and Community-Level Interaction Insights into Carbon Utilization and Element Cycling Functions of Hydrothermarchaeota in Hydrothermal Sediment.</title>
        <authorList>
            <person name="Zhou Z."/>
            <person name="Liu Y."/>
            <person name="Xu W."/>
            <person name="Pan J."/>
            <person name="Luo Z.H."/>
            <person name="Li M."/>
        </authorList>
    </citation>
    <scope>NUCLEOTIDE SEQUENCE [LARGE SCALE GENOMIC DNA]</scope>
    <source>
        <strain evidence="3">HyVt-76</strain>
    </source>
</reference>
<name>A0A7V5H2P0_CALAY</name>
<dbReference type="SMART" id="SM00014">
    <property type="entry name" value="acidPPc"/>
    <property type="match status" value="1"/>
</dbReference>
<keyword evidence="1" id="KW-1133">Transmembrane helix</keyword>
<evidence type="ECO:0000313" key="3">
    <source>
        <dbReference type="EMBL" id="HHE54736.1"/>
    </source>
</evidence>
<organism evidence="3">
    <name type="scientific">Caldithrix abyssi</name>
    <dbReference type="NCBI Taxonomy" id="187145"/>
    <lineage>
        <taxon>Bacteria</taxon>
        <taxon>Pseudomonadati</taxon>
        <taxon>Calditrichota</taxon>
        <taxon>Calditrichia</taxon>
        <taxon>Calditrichales</taxon>
        <taxon>Calditrichaceae</taxon>
        <taxon>Caldithrix</taxon>
    </lineage>
</organism>
<dbReference type="EMBL" id="DRTD01000220">
    <property type="protein sequence ID" value="HHE54736.1"/>
    <property type="molecule type" value="Genomic_DNA"/>
</dbReference>
<sequence length="190" mass="21664">MTDLLHWLNQIDTFLFLFFNAKLANPVFDHIMPIVTDKHTWYPIWLIAVVVLSWKGGSKGRWAALIALLAVGTADLSVNRLLKPWFHRIRPCNVVEGAHLLLGKKSSYALPSSHAANFFTLATVFSYFYRKYQLIFYFFAALVAYSRIAVGVHYPFDVLLGALVGMAIAWGWIELFKLKALKKNKVQNTD</sequence>
<keyword evidence="1" id="KW-0472">Membrane</keyword>
<dbReference type="Pfam" id="PF01569">
    <property type="entry name" value="PAP2"/>
    <property type="match status" value="1"/>
</dbReference>
<feature type="transmembrane region" description="Helical" evidence="1">
    <location>
        <begin position="134"/>
        <end position="152"/>
    </location>
</feature>
<evidence type="ECO:0000256" key="1">
    <source>
        <dbReference type="SAM" id="Phobius"/>
    </source>
</evidence>
<dbReference type="PANTHER" id="PTHR14969:SF13">
    <property type="entry name" value="AT30094P"/>
    <property type="match status" value="1"/>
</dbReference>
<dbReference type="Gene3D" id="1.20.144.10">
    <property type="entry name" value="Phosphatidic acid phosphatase type 2/haloperoxidase"/>
    <property type="match status" value="1"/>
</dbReference>